<dbReference type="KEGG" id="ssan:NX02_07340"/>
<dbReference type="EMBL" id="CP006644">
    <property type="protein sequence ID" value="AHE53194.1"/>
    <property type="molecule type" value="Genomic_DNA"/>
</dbReference>
<evidence type="ECO:0000313" key="2">
    <source>
        <dbReference type="EMBL" id="AHE53194.1"/>
    </source>
</evidence>
<keyword evidence="1" id="KW-0812">Transmembrane</keyword>
<organism evidence="2 3">
    <name type="scientific">Sphingomonas sanxanigenens DSM 19645 = NX02</name>
    <dbReference type="NCBI Taxonomy" id="1123269"/>
    <lineage>
        <taxon>Bacteria</taxon>
        <taxon>Pseudomonadati</taxon>
        <taxon>Pseudomonadota</taxon>
        <taxon>Alphaproteobacteria</taxon>
        <taxon>Sphingomonadales</taxon>
        <taxon>Sphingomonadaceae</taxon>
        <taxon>Sphingomonas</taxon>
    </lineage>
</organism>
<dbReference type="eggNOG" id="COG2177">
    <property type="taxonomic scope" value="Bacteria"/>
</dbReference>
<dbReference type="GO" id="GO:0051301">
    <property type="term" value="P:cell division"/>
    <property type="evidence" value="ECO:0007669"/>
    <property type="project" value="InterPro"/>
</dbReference>
<keyword evidence="1" id="KW-1133">Transmembrane helix</keyword>
<dbReference type="PANTHER" id="PTHR47755:SF1">
    <property type="entry name" value="CELL DIVISION PROTEIN FTSX"/>
    <property type="match status" value="1"/>
</dbReference>
<name>W0A5G6_9SPHN</name>
<proteinExistence type="predicted"/>
<feature type="transmembrane region" description="Helical" evidence="1">
    <location>
        <begin position="35"/>
        <end position="54"/>
    </location>
</feature>
<dbReference type="HOGENOM" id="CLU_067538_0_0_5"/>
<gene>
    <name evidence="2" type="ORF">NX02_07340</name>
</gene>
<evidence type="ECO:0000256" key="1">
    <source>
        <dbReference type="SAM" id="Phobius"/>
    </source>
</evidence>
<protein>
    <recommendedName>
        <fullName evidence="4">Cell division protein</fullName>
    </recommendedName>
</protein>
<sequence length="307" mass="30744">MTTAARIGDVIVRSFGSAADRKLLPEGRSLGPMPWVVAIMMFLAVLATAAGIGLSNAAGGLRSDLAGRATVQIVEADPVRRAAAAKAASAALRSMPGIDGVRRVTDAEIAALLEPWLGAGSIDADLPVPVLIDLDFAPADEAAVLARIEAVLARVAPGARIDRHAAWLAPLSGLLGALTLLAGVIVALAAAATAATVVLTARGALDAHRQTIATLHLLGETDGRIAGLFQRRIGLDALFGGIAGAAAAIVTLLAIGARIAAVGAAALAAGSIGWGGWLLLAGLPVAGGVLAMTAARLTILRALERLP</sequence>
<dbReference type="STRING" id="1123269.NX02_07340"/>
<accession>W0A5G6</accession>
<dbReference type="PATRIC" id="fig|1123269.5.peg.1424"/>
<keyword evidence="1" id="KW-0472">Membrane</keyword>
<dbReference type="Proteomes" id="UP000018851">
    <property type="component" value="Chromosome"/>
</dbReference>
<dbReference type="OrthoDB" id="8478373at2"/>
<feature type="transmembrane region" description="Helical" evidence="1">
    <location>
        <begin position="238"/>
        <end position="268"/>
    </location>
</feature>
<reference evidence="2 3" key="1">
    <citation type="submission" date="2013-07" db="EMBL/GenBank/DDBJ databases">
        <title>Completed genome of Sphingomonas sanxanigenens NX02.</title>
        <authorList>
            <person name="Ma T."/>
            <person name="Huang H."/>
            <person name="Wu M."/>
            <person name="Li X."/>
            <person name="Li G."/>
        </authorList>
    </citation>
    <scope>NUCLEOTIDE SEQUENCE [LARGE SCALE GENOMIC DNA]</scope>
    <source>
        <strain evidence="2 3">NX02</strain>
    </source>
</reference>
<dbReference type="AlphaFoldDB" id="W0A5G6"/>
<evidence type="ECO:0008006" key="4">
    <source>
        <dbReference type="Google" id="ProtNLM"/>
    </source>
</evidence>
<dbReference type="PANTHER" id="PTHR47755">
    <property type="entry name" value="CELL DIVISION PROTEIN FTSX"/>
    <property type="match status" value="1"/>
</dbReference>
<feature type="transmembrane region" description="Helical" evidence="1">
    <location>
        <begin position="274"/>
        <end position="295"/>
    </location>
</feature>
<dbReference type="InterPro" id="IPR004513">
    <property type="entry name" value="FtsX"/>
</dbReference>
<evidence type="ECO:0000313" key="3">
    <source>
        <dbReference type="Proteomes" id="UP000018851"/>
    </source>
</evidence>
<keyword evidence="3" id="KW-1185">Reference proteome</keyword>
<dbReference type="RefSeq" id="WP_047099751.1">
    <property type="nucleotide sequence ID" value="NZ_CP006644.1"/>
</dbReference>
<dbReference type="GO" id="GO:0016020">
    <property type="term" value="C:membrane"/>
    <property type="evidence" value="ECO:0007669"/>
    <property type="project" value="InterPro"/>
</dbReference>
<dbReference type="GO" id="GO:0032153">
    <property type="term" value="C:cell division site"/>
    <property type="evidence" value="ECO:0007669"/>
    <property type="project" value="TreeGrafter"/>
</dbReference>
<feature type="transmembrane region" description="Helical" evidence="1">
    <location>
        <begin position="174"/>
        <end position="199"/>
    </location>
</feature>